<evidence type="ECO:0000313" key="1">
    <source>
        <dbReference type="EMBL" id="ABS39676.1"/>
    </source>
</evidence>
<dbReference type="HOGENOM" id="CLU_3133955_0_0_9"/>
<gene>
    <name evidence="1" type="ordered locus">CLI_1729</name>
</gene>
<proteinExistence type="predicted"/>
<accession>A7GDX9</accession>
<organism evidence="1 2">
    <name type="scientific">Clostridium botulinum (strain Langeland / NCTC 10281 / Type F)</name>
    <dbReference type="NCBI Taxonomy" id="441772"/>
    <lineage>
        <taxon>Bacteria</taxon>
        <taxon>Bacillati</taxon>
        <taxon>Bacillota</taxon>
        <taxon>Clostridia</taxon>
        <taxon>Eubacteriales</taxon>
        <taxon>Clostridiaceae</taxon>
        <taxon>Clostridium</taxon>
    </lineage>
</organism>
<sequence>MESIRGPDIKEQVERDYISGMDLIVITVVIMALKYLHTEVRSYNKLEKY</sequence>
<dbReference type="EMBL" id="CP000728">
    <property type="protein sequence ID" value="ABS39676.1"/>
    <property type="molecule type" value="Genomic_DNA"/>
</dbReference>
<evidence type="ECO:0000313" key="2">
    <source>
        <dbReference type="Proteomes" id="UP000002410"/>
    </source>
</evidence>
<protein>
    <submittedName>
        <fullName evidence="1">Uncharacterized protein</fullName>
    </submittedName>
</protein>
<dbReference type="KEGG" id="cbf:CLI_1729"/>
<name>A7GDX9_CLOBL</name>
<reference evidence="2" key="1">
    <citation type="submission" date="2007-06" db="EMBL/GenBank/DDBJ databases">
        <authorList>
            <person name="Brinkac L.M."/>
            <person name="Daugherty S."/>
            <person name="Dodson R.J."/>
            <person name="Madupu R."/>
            <person name="Brown J.L."/>
            <person name="Bruce D."/>
            <person name="Detter C."/>
            <person name="Munk C."/>
            <person name="Smith L.A."/>
            <person name="Smith T.J."/>
            <person name="White O."/>
            <person name="Brettin T.S."/>
        </authorList>
    </citation>
    <scope>NUCLEOTIDE SEQUENCE [LARGE SCALE GENOMIC DNA]</scope>
    <source>
        <strain evidence="2">Langeland / NCTC 10281 / Type F</strain>
    </source>
</reference>
<dbReference type="Proteomes" id="UP000002410">
    <property type="component" value="Chromosome"/>
</dbReference>
<dbReference type="AlphaFoldDB" id="A7GDX9"/>